<dbReference type="EMBL" id="LUGG01000017">
    <property type="protein sequence ID" value="OBZ69406.1"/>
    <property type="molecule type" value="Genomic_DNA"/>
</dbReference>
<protein>
    <submittedName>
        <fullName evidence="2">Uncharacterized protein</fullName>
    </submittedName>
</protein>
<dbReference type="AlphaFoldDB" id="A0A1C7LYU5"/>
<organism evidence="2 3">
    <name type="scientific">Grifola frondosa</name>
    <name type="common">Maitake</name>
    <name type="synonym">Polyporus frondosus</name>
    <dbReference type="NCBI Taxonomy" id="5627"/>
    <lineage>
        <taxon>Eukaryota</taxon>
        <taxon>Fungi</taxon>
        <taxon>Dikarya</taxon>
        <taxon>Basidiomycota</taxon>
        <taxon>Agaricomycotina</taxon>
        <taxon>Agaricomycetes</taxon>
        <taxon>Polyporales</taxon>
        <taxon>Grifolaceae</taxon>
        <taxon>Grifola</taxon>
    </lineage>
</organism>
<gene>
    <name evidence="2" type="ORF">A0H81_10652</name>
</gene>
<proteinExistence type="predicted"/>
<name>A0A1C7LYU5_GRIFR</name>
<comment type="caution">
    <text evidence="2">The sequence shown here is derived from an EMBL/GenBank/DDBJ whole genome shotgun (WGS) entry which is preliminary data.</text>
</comment>
<sequence length="84" mass="9020">MPRVVFLNSFLTTLNSRNYVREIGSGASVMSNPLSAMSGTHTPPSADGVGGKSQPQYERQVQVQIQVQTQTTTDIKSDPATPIV</sequence>
<feature type="region of interest" description="Disordered" evidence="1">
    <location>
        <begin position="34"/>
        <end position="55"/>
    </location>
</feature>
<accession>A0A1C7LYU5</accession>
<evidence type="ECO:0000256" key="1">
    <source>
        <dbReference type="SAM" id="MobiDB-lite"/>
    </source>
</evidence>
<reference evidence="2 3" key="1">
    <citation type="submission" date="2016-03" db="EMBL/GenBank/DDBJ databases">
        <title>Whole genome sequencing of Grifola frondosa 9006-11.</title>
        <authorList>
            <person name="Min B."/>
            <person name="Park H."/>
            <person name="Kim J.-G."/>
            <person name="Cho H."/>
            <person name="Oh Y.-L."/>
            <person name="Kong W.-S."/>
            <person name="Choi I.-G."/>
        </authorList>
    </citation>
    <scope>NUCLEOTIDE SEQUENCE [LARGE SCALE GENOMIC DNA]</scope>
    <source>
        <strain evidence="2 3">9006-11</strain>
    </source>
</reference>
<evidence type="ECO:0000313" key="3">
    <source>
        <dbReference type="Proteomes" id="UP000092993"/>
    </source>
</evidence>
<feature type="compositionally biased region" description="Polar residues" evidence="1">
    <location>
        <begin position="34"/>
        <end position="43"/>
    </location>
</feature>
<keyword evidence="3" id="KW-1185">Reference proteome</keyword>
<evidence type="ECO:0000313" key="2">
    <source>
        <dbReference type="EMBL" id="OBZ69406.1"/>
    </source>
</evidence>
<dbReference type="Proteomes" id="UP000092993">
    <property type="component" value="Unassembled WGS sequence"/>
</dbReference>